<reference evidence="1 2" key="1">
    <citation type="submission" date="2019-06" db="EMBL/GenBank/DDBJ databases">
        <title>Whole genome shotgun sequence of Streptomyces spinoverrucosus NBRC 14228.</title>
        <authorList>
            <person name="Hosoyama A."/>
            <person name="Uohara A."/>
            <person name="Ohji S."/>
            <person name="Ichikawa N."/>
        </authorList>
    </citation>
    <scope>NUCLEOTIDE SEQUENCE [LARGE SCALE GENOMIC DNA]</scope>
    <source>
        <strain evidence="1 2">NBRC 14228</strain>
    </source>
</reference>
<name>A0A4Y3VC76_9ACTN</name>
<protein>
    <submittedName>
        <fullName evidence="1">Uncharacterized protein</fullName>
    </submittedName>
</protein>
<comment type="caution">
    <text evidence="1">The sequence shown here is derived from an EMBL/GenBank/DDBJ whole genome shotgun (WGS) entry which is preliminary data.</text>
</comment>
<evidence type="ECO:0000313" key="2">
    <source>
        <dbReference type="Proteomes" id="UP000317881"/>
    </source>
</evidence>
<proteinExistence type="predicted"/>
<keyword evidence="2" id="KW-1185">Reference proteome</keyword>
<evidence type="ECO:0000313" key="1">
    <source>
        <dbReference type="EMBL" id="GEC02596.1"/>
    </source>
</evidence>
<dbReference type="Proteomes" id="UP000317881">
    <property type="component" value="Unassembled WGS sequence"/>
</dbReference>
<gene>
    <name evidence="1" type="ORF">SSP24_02510</name>
</gene>
<sequence>MIRSAKWLLDRWNDVRPYARLPSPFPSPWPFMASLLLTVSSPWAVLPTGFPEFPRFRPRHGVIRPDGGNRP</sequence>
<dbReference type="AlphaFoldDB" id="A0A4Y3VC76"/>
<organism evidence="1 2">
    <name type="scientific">Streptomyces spinoverrucosus</name>
    <dbReference type="NCBI Taxonomy" id="284043"/>
    <lineage>
        <taxon>Bacteria</taxon>
        <taxon>Bacillati</taxon>
        <taxon>Actinomycetota</taxon>
        <taxon>Actinomycetes</taxon>
        <taxon>Kitasatosporales</taxon>
        <taxon>Streptomycetaceae</taxon>
        <taxon>Streptomyces</taxon>
    </lineage>
</organism>
<dbReference type="EMBL" id="BJND01000003">
    <property type="protein sequence ID" value="GEC02596.1"/>
    <property type="molecule type" value="Genomic_DNA"/>
</dbReference>
<accession>A0A4Y3VC76</accession>